<feature type="compositionally biased region" description="Basic and acidic residues" evidence="1">
    <location>
        <begin position="51"/>
        <end position="60"/>
    </location>
</feature>
<organism evidence="2 3">
    <name type="scientific">Heterodera trifolii</name>
    <dbReference type="NCBI Taxonomy" id="157864"/>
    <lineage>
        <taxon>Eukaryota</taxon>
        <taxon>Metazoa</taxon>
        <taxon>Ecdysozoa</taxon>
        <taxon>Nematoda</taxon>
        <taxon>Chromadorea</taxon>
        <taxon>Rhabditida</taxon>
        <taxon>Tylenchina</taxon>
        <taxon>Tylenchomorpha</taxon>
        <taxon>Tylenchoidea</taxon>
        <taxon>Heteroderidae</taxon>
        <taxon>Heteroderinae</taxon>
        <taxon>Heterodera</taxon>
    </lineage>
</organism>
<dbReference type="Proteomes" id="UP001620626">
    <property type="component" value="Unassembled WGS sequence"/>
</dbReference>
<reference evidence="2 3" key="1">
    <citation type="submission" date="2024-10" db="EMBL/GenBank/DDBJ databases">
        <authorList>
            <person name="Kim D."/>
        </authorList>
    </citation>
    <scope>NUCLEOTIDE SEQUENCE [LARGE SCALE GENOMIC DNA]</scope>
    <source>
        <strain evidence="2">BH-2024</strain>
    </source>
</reference>
<name>A0ABD2IWG4_9BILA</name>
<evidence type="ECO:0000313" key="3">
    <source>
        <dbReference type="Proteomes" id="UP001620626"/>
    </source>
</evidence>
<gene>
    <name evidence="2" type="ORF">niasHT_038736</name>
</gene>
<evidence type="ECO:0000256" key="1">
    <source>
        <dbReference type="SAM" id="MobiDB-lite"/>
    </source>
</evidence>
<proteinExistence type="predicted"/>
<sequence length="499" mass="56506">MDFNYSAYYNALVFDFKKHYGQMFDPSQTSHQRPFNKEAVSDFLKWRKEWHNLQRNRRDPTPPSSPKRLRAPTPRPIVGLPIPVLEGNRPVEDASSDDDDADDNAAQQNIVQRQGQDIDARAVQRPIARVPPGFRQAPVRPFPPLLLPRQGPQVPHRVFPVPHPMSNTLFSTSDHFLCLGPPMPYNALHAPQHPIRFPIVNVPPLALPPPQGQPMLRHVVPVQHHHHPINGLPLPRPHQGQAMLRHVVPVQHHHHPINGLPLPLPHQGQAMLRHVVPVQHHHHPINGLPLPLPHQGQAMLRHVVPVQHHHHPINGLPLPLPHQGQAMLRHVVPVQHHHHPINGLPLPLPHQGQAMLRHVVPVQHHHHPINGLPLPRPHQGQAMLRHVVPVQHHHHPINGLPLPLPHQGQAMLRHVVPVQHHHHPVNGLPLPQPHQAHLVPPQPWHFPPVIVGVPPVAQRNEALQAPPIVNPLGQNPQQMIRWPRQQWIARPIDPRSPPH</sequence>
<accession>A0ABD2IWG4</accession>
<comment type="caution">
    <text evidence="2">The sequence shown here is derived from an EMBL/GenBank/DDBJ whole genome shotgun (WGS) entry which is preliminary data.</text>
</comment>
<protein>
    <submittedName>
        <fullName evidence="2">Uncharacterized protein</fullName>
    </submittedName>
</protein>
<dbReference type="EMBL" id="JBICBT010001096">
    <property type="protein sequence ID" value="KAL3083611.1"/>
    <property type="molecule type" value="Genomic_DNA"/>
</dbReference>
<dbReference type="AlphaFoldDB" id="A0ABD2IWG4"/>
<feature type="region of interest" description="Disordered" evidence="1">
    <location>
        <begin position="51"/>
        <end position="102"/>
    </location>
</feature>
<keyword evidence="3" id="KW-1185">Reference proteome</keyword>
<evidence type="ECO:0000313" key="2">
    <source>
        <dbReference type="EMBL" id="KAL3083611.1"/>
    </source>
</evidence>